<dbReference type="RefSeq" id="WP_344149299.1">
    <property type="nucleotide sequence ID" value="NZ_BAAANF010000008.1"/>
</dbReference>
<dbReference type="Pfam" id="PF12802">
    <property type="entry name" value="MarR_2"/>
    <property type="match status" value="1"/>
</dbReference>
<evidence type="ECO:0000259" key="4">
    <source>
        <dbReference type="PROSITE" id="PS50995"/>
    </source>
</evidence>
<name>A0ABP4SX40_9ACTN</name>
<comment type="caution">
    <text evidence="5">The sequence shown here is derived from an EMBL/GenBank/DDBJ whole genome shotgun (WGS) entry which is preliminary data.</text>
</comment>
<keyword evidence="1" id="KW-0805">Transcription regulation</keyword>
<evidence type="ECO:0000256" key="1">
    <source>
        <dbReference type="ARBA" id="ARBA00023015"/>
    </source>
</evidence>
<evidence type="ECO:0000256" key="2">
    <source>
        <dbReference type="ARBA" id="ARBA00023125"/>
    </source>
</evidence>
<dbReference type="InterPro" id="IPR036390">
    <property type="entry name" value="WH_DNA-bd_sf"/>
</dbReference>
<dbReference type="Proteomes" id="UP001500280">
    <property type="component" value="Unassembled WGS sequence"/>
</dbReference>
<dbReference type="SMART" id="SM00347">
    <property type="entry name" value="HTH_MARR"/>
    <property type="match status" value="1"/>
</dbReference>
<accession>A0ABP4SX40</accession>
<sequence>MSSEPDDSFGVTFLVRHAWLSLRSAVAVALVEHGLSVQQYGALLVLTHHPGRTVAELGRVVGTARQSANELVTGLEKADLVERRPNPNDRRTQQLFLTKAGVDRLAVAAPAVLAVEAEIEASLADADRTTARDWLAHMVRNAGR</sequence>
<dbReference type="InterPro" id="IPR023187">
    <property type="entry name" value="Tscrpt_reg_MarR-type_CS"/>
</dbReference>
<feature type="domain" description="HTH marR-type" evidence="4">
    <location>
        <begin position="8"/>
        <end position="140"/>
    </location>
</feature>
<keyword evidence="2" id="KW-0238">DNA-binding</keyword>
<dbReference type="PANTHER" id="PTHR33164:SF43">
    <property type="entry name" value="HTH-TYPE TRANSCRIPTIONAL REPRESSOR YETL"/>
    <property type="match status" value="1"/>
</dbReference>
<reference evidence="6" key="1">
    <citation type="journal article" date="2019" name="Int. J. Syst. Evol. Microbiol.">
        <title>The Global Catalogue of Microorganisms (GCM) 10K type strain sequencing project: providing services to taxonomists for standard genome sequencing and annotation.</title>
        <authorList>
            <consortium name="The Broad Institute Genomics Platform"/>
            <consortium name="The Broad Institute Genome Sequencing Center for Infectious Disease"/>
            <person name="Wu L."/>
            <person name="Ma J."/>
        </authorList>
    </citation>
    <scope>NUCLEOTIDE SEQUENCE [LARGE SCALE GENOMIC DNA]</scope>
    <source>
        <strain evidence="6">JCM 14307</strain>
    </source>
</reference>
<dbReference type="SUPFAM" id="SSF46785">
    <property type="entry name" value="Winged helix' DNA-binding domain"/>
    <property type="match status" value="1"/>
</dbReference>
<evidence type="ECO:0000256" key="3">
    <source>
        <dbReference type="ARBA" id="ARBA00023163"/>
    </source>
</evidence>
<proteinExistence type="predicted"/>
<dbReference type="PROSITE" id="PS01117">
    <property type="entry name" value="HTH_MARR_1"/>
    <property type="match status" value="1"/>
</dbReference>
<dbReference type="Gene3D" id="1.10.10.10">
    <property type="entry name" value="Winged helix-like DNA-binding domain superfamily/Winged helix DNA-binding domain"/>
    <property type="match status" value="1"/>
</dbReference>
<gene>
    <name evidence="5" type="ORF">GCM10009745_22870</name>
</gene>
<evidence type="ECO:0000313" key="5">
    <source>
        <dbReference type="EMBL" id="GAA1678673.1"/>
    </source>
</evidence>
<evidence type="ECO:0000313" key="6">
    <source>
        <dbReference type="Proteomes" id="UP001500280"/>
    </source>
</evidence>
<organism evidence="5 6">
    <name type="scientific">Kribbella yunnanensis</name>
    <dbReference type="NCBI Taxonomy" id="190194"/>
    <lineage>
        <taxon>Bacteria</taxon>
        <taxon>Bacillati</taxon>
        <taxon>Actinomycetota</taxon>
        <taxon>Actinomycetes</taxon>
        <taxon>Propionibacteriales</taxon>
        <taxon>Kribbellaceae</taxon>
        <taxon>Kribbella</taxon>
    </lineage>
</organism>
<dbReference type="InterPro" id="IPR039422">
    <property type="entry name" value="MarR/SlyA-like"/>
</dbReference>
<dbReference type="EMBL" id="BAAANF010000008">
    <property type="protein sequence ID" value="GAA1678673.1"/>
    <property type="molecule type" value="Genomic_DNA"/>
</dbReference>
<dbReference type="PANTHER" id="PTHR33164">
    <property type="entry name" value="TRANSCRIPTIONAL REGULATOR, MARR FAMILY"/>
    <property type="match status" value="1"/>
</dbReference>
<keyword evidence="6" id="KW-1185">Reference proteome</keyword>
<keyword evidence="3" id="KW-0804">Transcription</keyword>
<protein>
    <recommendedName>
        <fullName evidence="4">HTH marR-type domain-containing protein</fullName>
    </recommendedName>
</protein>
<dbReference type="PROSITE" id="PS50995">
    <property type="entry name" value="HTH_MARR_2"/>
    <property type="match status" value="1"/>
</dbReference>
<dbReference type="InterPro" id="IPR036388">
    <property type="entry name" value="WH-like_DNA-bd_sf"/>
</dbReference>
<dbReference type="InterPro" id="IPR000835">
    <property type="entry name" value="HTH_MarR-typ"/>
</dbReference>